<keyword evidence="6 8" id="KW-1133">Transmembrane helix</keyword>
<feature type="transmembrane region" description="Helical" evidence="8">
    <location>
        <begin position="77"/>
        <end position="98"/>
    </location>
</feature>
<evidence type="ECO:0000256" key="6">
    <source>
        <dbReference type="ARBA" id="ARBA00022989"/>
    </source>
</evidence>
<evidence type="ECO:0000256" key="2">
    <source>
        <dbReference type="ARBA" id="ARBA00022448"/>
    </source>
</evidence>
<dbReference type="GeneID" id="116293342"/>
<dbReference type="GO" id="GO:0042760">
    <property type="term" value="P:very long-chain fatty acid catabolic process"/>
    <property type="evidence" value="ECO:0007669"/>
    <property type="project" value="TreeGrafter"/>
</dbReference>
<dbReference type="Gene3D" id="3.40.50.300">
    <property type="entry name" value="P-loop containing nucleotide triphosphate hydrolases"/>
    <property type="match status" value="1"/>
</dbReference>
<proteinExistence type="inferred from homology"/>
<gene>
    <name evidence="12" type="primary">LOC116293342</name>
</gene>
<keyword evidence="4" id="KW-0547">Nucleotide-binding</keyword>
<dbReference type="FunCoup" id="A0A6P8HLJ8">
    <property type="interactions" value="930"/>
</dbReference>
<protein>
    <submittedName>
        <fullName evidence="12">ATP-binding cassette sub-family D member 4-like</fullName>
    </submittedName>
</protein>
<dbReference type="InParanoid" id="A0A6P8HLJ8"/>
<keyword evidence="2" id="KW-0813">Transport</keyword>
<keyword evidence="3 8" id="KW-0812">Transmembrane</keyword>
<evidence type="ECO:0000256" key="4">
    <source>
        <dbReference type="ARBA" id="ARBA00022741"/>
    </source>
</evidence>
<dbReference type="GO" id="GO:0005778">
    <property type="term" value="C:peroxisomal membrane"/>
    <property type="evidence" value="ECO:0007669"/>
    <property type="project" value="TreeGrafter"/>
</dbReference>
<dbReference type="Pfam" id="PF00005">
    <property type="entry name" value="ABC_tran"/>
    <property type="match status" value="1"/>
</dbReference>
<feature type="domain" description="ABC transmembrane type-1" evidence="10">
    <location>
        <begin position="80"/>
        <end position="306"/>
    </location>
</feature>
<sequence length="597" mass="67978">MSPKKDRSAKSFKLDLLFFRRFLCCLKIIFPRWLSTTTLLFLILLGLSLAEQMLIYNTGLIPSQFYEVLGTRDKEDFRSLIVVSLSFIIGTALGKSLVQYVSNLSYVKWRSLLTRYLHKGYFNLDSYYNLNVLEQSIDNPDQRITQDVDRFCKQFSQIIASLIISPFTIAYYTYQCYSSAGYIGPVSIFGYFLVGTIINKLIMSPIISLVVRQEKLEGDFRFKHMQIRVNSEALAFYRSGMLEERRTNGRLQNLLNIQQRLVNYEFFLNFSVNFFDYVGAILSYIIIAIALFAGKYDALSPTALSAEISKNSFVSMFLIGCFTQLIDLSNSVSDMAGYTHRIGELIEALMIKEKKGEDKSLKSSSESLDMLRTGCIFQLESVSYAAPKSSELLVRDLNLNIIPGQNILITGKTGSGKSSLLRVMSNLWKPVSGTVVRNLSFDPSNIIFLPQRALLSDGSLKQQVIYPYDKPIEQRYQENGQIDDEKILSILEDVGLTAVCRRVGGIEENIEGNWEDMLSPGEMQRLAFARLFYHKPVIGMIDEATSALDTKTEKEMYENCKQLGITLVSIGHRETLFEYHQLNLWLSGNGDWDLREI</sequence>
<keyword evidence="7 8" id="KW-0472">Membrane</keyword>
<dbReference type="Gene3D" id="1.20.1560.10">
    <property type="entry name" value="ABC transporter type 1, transmembrane domain"/>
    <property type="match status" value="1"/>
</dbReference>
<comment type="similarity">
    <text evidence="1">Belongs to the ABC transporter superfamily. ABCD family. Peroxisomal fatty acyl CoA transporter (TC 3.A.1.203) subfamily.</text>
</comment>
<accession>A0A6P8HLJ8</accession>
<dbReference type="KEGG" id="aten:116293342"/>
<keyword evidence="5" id="KW-0067">ATP-binding</keyword>
<feature type="domain" description="ABC transporter" evidence="9">
    <location>
        <begin position="377"/>
        <end position="597"/>
    </location>
</feature>
<dbReference type="GO" id="GO:0015910">
    <property type="term" value="P:long-chain fatty acid import into peroxisome"/>
    <property type="evidence" value="ECO:0007669"/>
    <property type="project" value="TreeGrafter"/>
</dbReference>
<evidence type="ECO:0000256" key="7">
    <source>
        <dbReference type="ARBA" id="ARBA00023136"/>
    </source>
</evidence>
<evidence type="ECO:0000259" key="9">
    <source>
        <dbReference type="PROSITE" id="PS50893"/>
    </source>
</evidence>
<evidence type="ECO:0000313" key="12">
    <source>
        <dbReference type="RefSeq" id="XP_031556621.1"/>
    </source>
</evidence>
<dbReference type="PANTHER" id="PTHR11384:SF59">
    <property type="entry name" value="LYSOSOMAL COBALAMIN TRANSPORTER ABCD4"/>
    <property type="match status" value="1"/>
</dbReference>
<dbReference type="GO" id="GO:0016887">
    <property type="term" value="F:ATP hydrolysis activity"/>
    <property type="evidence" value="ECO:0007669"/>
    <property type="project" value="InterPro"/>
</dbReference>
<evidence type="ECO:0000313" key="11">
    <source>
        <dbReference type="Proteomes" id="UP000515163"/>
    </source>
</evidence>
<feature type="transmembrane region" description="Helical" evidence="8">
    <location>
        <begin position="274"/>
        <end position="293"/>
    </location>
</feature>
<evidence type="ECO:0000256" key="8">
    <source>
        <dbReference type="SAM" id="Phobius"/>
    </source>
</evidence>
<dbReference type="GO" id="GO:0007031">
    <property type="term" value="P:peroxisome organization"/>
    <property type="evidence" value="ECO:0007669"/>
    <property type="project" value="TreeGrafter"/>
</dbReference>
<dbReference type="GO" id="GO:0005324">
    <property type="term" value="F:long-chain fatty acid transmembrane transporter activity"/>
    <property type="evidence" value="ECO:0007669"/>
    <property type="project" value="TreeGrafter"/>
</dbReference>
<dbReference type="SUPFAM" id="SSF52540">
    <property type="entry name" value="P-loop containing nucleoside triphosphate hydrolases"/>
    <property type="match status" value="1"/>
</dbReference>
<dbReference type="PROSITE" id="PS50893">
    <property type="entry name" value="ABC_TRANSPORTER_2"/>
    <property type="match status" value="1"/>
</dbReference>
<dbReference type="RefSeq" id="XP_031556621.1">
    <property type="nucleotide sequence ID" value="XM_031700761.1"/>
</dbReference>
<dbReference type="SUPFAM" id="SSF90123">
    <property type="entry name" value="ABC transporter transmembrane region"/>
    <property type="match status" value="1"/>
</dbReference>
<dbReference type="Pfam" id="PF06472">
    <property type="entry name" value="ABC_membrane_2"/>
    <property type="match status" value="1"/>
</dbReference>
<organism evidence="11 12">
    <name type="scientific">Actinia tenebrosa</name>
    <name type="common">Australian red waratah sea anemone</name>
    <dbReference type="NCBI Taxonomy" id="6105"/>
    <lineage>
        <taxon>Eukaryota</taxon>
        <taxon>Metazoa</taxon>
        <taxon>Cnidaria</taxon>
        <taxon>Anthozoa</taxon>
        <taxon>Hexacorallia</taxon>
        <taxon>Actiniaria</taxon>
        <taxon>Actiniidae</taxon>
        <taxon>Actinia</taxon>
    </lineage>
</organism>
<dbReference type="SMART" id="SM00382">
    <property type="entry name" value="AAA"/>
    <property type="match status" value="1"/>
</dbReference>
<dbReference type="AlphaFoldDB" id="A0A6P8HLJ8"/>
<dbReference type="InterPro" id="IPR050835">
    <property type="entry name" value="ABC_transporter_sub-D"/>
</dbReference>
<dbReference type="InterPro" id="IPR036640">
    <property type="entry name" value="ABC1_TM_sf"/>
</dbReference>
<keyword evidence="11" id="KW-1185">Reference proteome</keyword>
<name>A0A6P8HLJ8_ACTTE</name>
<dbReference type="GO" id="GO:0005524">
    <property type="term" value="F:ATP binding"/>
    <property type="evidence" value="ECO:0007669"/>
    <property type="project" value="UniProtKB-KW"/>
</dbReference>
<dbReference type="GO" id="GO:0140359">
    <property type="term" value="F:ABC-type transporter activity"/>
    <property type="evidence" value="ECO:0007669"/>
    <property type="project" value="InterPro"/>
</dbReference>
<dbReference type="InterPro" id="IPR003439">
    <property type="entry name" value="ABC_transporter-like_ATP-bd"/>
</dbReference>
<evidence type="ECO:0000256" key="5">
    <source>
        <dbReference type="ARBA" id="ARBA00022840"/>
    </source>
</evidence>
<evidence type="ECO:0000256" key="1">
    <source>
        <dbReference type="ARBA" id="ARBA00008575"/>
    </source>
</evidence>
<dbReference type="PANTHER" id="PTHR11384">
    <property type="entry name" value="ATP-BINDING CASSETTE, SUB-FAMILY D MEMBER"/>
    <property type="match status" value="1"/>
</dbReference>
<feature type="transmembrane region" description="Helical" evidence="8">
    <location>
        <begin position="155"/>
        <end position="174"/>
    </location>
</feature>
<dbReference type="InterPro" id="IPR017871">
    <property type="entry name" value="ABC_transporter-like_CS"/>
</dbReference>
<dbReference type="Proteomes" id="UP000515163">
    <property type="component" value="Unplaced"/>
</dbReference>
<evidence type="ECO:0000259" key="10">
    <source>
        <dbReference type="PROSITE" id="PS50929"/>
    </source>
</evidence>
<dbReference type="InterPro" id="IPR003593">
    <property type="entry name" value="AAA+_ATPase"/>
</dbReference>
<evidence type="ECO:0000256" key="3">
    <source>
        <dbReference type="ARBA" id="ARBA00022692"/>
    </source>
</evidence>
<dbReference type="PROSITE" id="PS00211">
    <property type="entry name" value="ABC_TRANSPORTER_1"/>
    <property type="match status" value="1"/>
</dbReference>
<dbReference type="InterPro" id="IPR027417">
    <property type="entry name" value="P-loop_NTPase"/>
</dbReference>
<dbReference type="GO" id="GO:0006635">
    <property type="term" value="P:fatty acid beta-oxidation"/>
    <property type="evidence" value="ECO:0007669"/>
    <property type="project" value="TreeGrafter"/>
</dbReference>
<feature type="transmembrane region" description="Helical" evidence="8">
    <location>
        <begin position="180"/>
        <end position="202"/>
    </location>
</feature>
<dbReference type="CDD" id="cd03223">
    <property type="entry name" value="ABCD_peroxisomal_ALDP"/>
    <property type="match status" value="1"/>
</dbReference>
<dbReference type="PROSITE" id="PS50929">
    <property type="entry name" value="ABC_TM1F"/>
    <property type="match status" value="1"/>
</dbReference>
<reference evidence="12" key="1">
    <citation type="submission" date="2025-08" db="UniProtKB">
        <authorList>
            <consortium name="RefSeq"/>
        </authorList>
    </citation>
    <scope>IDENTIFICATION</scope>
    <source>
        <tissue evidence="12">Tentacle</tissue>
    </source>
</reference>
<dbReference type="OrthoDB" id="422637at2759"/>
<dbReference type="InterPro" id="IPR011527">
    <property type="entry name" value="ABC1_TM_dom"/>
</dbReference>